<keyword evidence="1" id="KW-0732">Signal</keyword>
<evidence type="ECO:0000313" key="2">
    <source>
        <dbReference type="EMBL" id="MPC97992.1"/>
    </source>
</evidence>
<evidence type="ECO:0008006" key="4">
    <source>
        <dbReference type="Google" id="ProtNLM"/>
    </source>
</evidence>
<dbReference type="EMBL" id="VSRR010112290">
    <property type="protein sequence ID" value="MPC97992.1"/>
    <property type="molecule type" value="Genomic_DNA"/>
</dbReference>
<proteinExistence type="predicted"/>
<dbReference type="AlphaFoldDB" id="A0A5B7JPI7"/>
<organism evidence="2 3">
    <name type="scientific">Portunus trituberculatus</name>
    <name type="common">Swimming crab</name>
    <name type="synonym">Neptunus trituberculatus</name>
    <dbReference type="NCBI Taxonomy" id="210409"/>
    <lineage>
        <taxon>Eukaryota</taxon>
        <taxon>Metazoa</taxon>
        <taxon>Ecdysozoa</taxon>
        <taxon>Arthropoda</taxon>
        <taxon>Crustacea</taxon>
        <taxon>Multicrustacea</taxon>
        <taxon>Malacostraca</taxon>
        <taxon>Eumalacostraca</taxon>
        <taxon>Eucarida</taxon>
        <taxon>Decapoda</taxon>
        <taxon>Pleocyemata</taxon>
        <taxon>Brachyura</taxon>
        <taxon>Eubrachyura</taxon>
        <taxon>Portunoidea</taxon>
        <taxon>Portunidae</taxon>
        <taxon>Portuninae</taxon>
        <taxon>Portunus</taxon>
    </lineage>
</organism>
<gene>
    <name evidence="2" type="ORF">E2C01_093341</name>
</gene>
<feature type="signal peptide" evidence="1">
    <location>
        <begin position="1"/>
        <end position="29"/>
    </location>
</feature>
<dbReference type="Proteomes" id="UP000324222">
    <property type="component" value="Unassembled WGS sequence"/>
</dbReference>
<accession>A0A5B7JPI7</accession>
<reference evidence="2 3" key="1">
    <citation type="submission" date="2019-05" db="EMBL/GenBank/DDBJ databases">
        <title>Another draft genome of Portunus trituberculatus and its Hox gene families provides insights of decapod evolution.</title>
        <authorList>
            <person name="Jeong J.-H."/>
            <person name="Song I."/>
            <person name="Kim S."/>
            <person name="Choi T."/>
            <person name="Kim D."/>
            <person name="Ryu S."/>
            <person name="Kim W."/>
        </authorList>
    </citation>
    <scope>NUCLEOTIDE SEQUENCE [LARGE SCALE GENOMIC DNA]</scope>
    <source>
        <tissue evidence="2">Muscle</tissue>
    </source>
</reference>
<evidence type="ECO:0000256" key="1">
    <source>
        <dbReference type="SAM" id="SignalP"/>
    </source>
</evidence>
<name>A0A5B7JPI7_PORTR</name>
<protein>
    <recommendedName>
        <fullName evidence="4">Secreted protein</fullName>
    </recommendedName>
</protein>
<keyword evidence="3" id="KW-1185">Reference proteome</keyword>
<comment type="caution">
    <text evidence="2">The sequence shown here is derived from an EMBL/GenBank/DDBJ whole genome shotgun (WGS) entry which is preliminary data.</text>
</comment>
<feature type="chain" id="PRO_5023121082" description="Secreted protein" evidence="1">
    <location>
        <begin position="30"/>
        <end position="75"/>
    </location>
</feature>
<evidence type="ECO:0000313" key="3">
    <source>
        <dbReference type="Proteomes" id="UP000324222"/>
    </source>
</evidence>
<sequence length="75" mass="8837">MWPLVSHECLRSNCIGLLLLYSCACVLTGKEEEEEGRRKNKKKKEEEKEEDAHVLFRYVRYSSGCLERLTERRCG</sequence>